<dbReference type="EMBL" id="MN739022">
    <property type="protein sequence ID" value="QHT35496.1"/>
    <property type="molecule type" value="Genomic_DNA"/>
</dbReference>
<feature type="region of interest" description="Disordered" evidence="1">
    <location>
        <begin position="1"/>
        <end position="25"/>
    </location>
</feature>
<reference evidence="2" key="1">
    <citation type="journal article" date="2020" name="Nature">
        <title>Giant virus diversity and host interactions through global metagenomics.</title>
        <authorList>
            <person name="Schulz F."/>
            <person name="Roux S."/>
            <person name="Paez-Espino D."/>
            <person name="Jungbluth S."/>
            <person name="Walsh D.A."/>
            <person name="Denef V.J."/>
            <person name="McMahon K.D."/>
            <person name="Konstantinidis K.T."/>
            <person name="Eloe-Fadrosh E.A."/>
            <person name="Kyrpides N.C."/>
            <person name="Woyke T."/>
        </authorList>
    </citation>
    <scope>NUCLEOTIDE SEQUENCE</scope>
    <source>
        <strain evidence="2">GVMAG-M-3300009180-45</strain>
    </source>
</reference>
<evidence type="ECO:0000256" key="1">
    <source>
        <dbReference type="SAM" id="MobiDB-lite"/>
    </source>
</evidence>
<sequence>MVENYRRQRTLAETTGAPPPADPRTYKTVSMKDPIKIARLYSYVRRVQANEFKTLEPYPFFKIHFDTDPKSYIAPEMTYMISVMTSRFIKGLQEGSYLNVDRVRTDTGIATFVMMDYHYEKPWFIGYAVNKIHLFPKDEFILYAILKLDNFMTKVLAKYPDNNVCFKFTFQTASNRRITAEDNSWTGLNSNGGLLPTIVIYTSSVPEINDFMLRSVIALFAGQEDTMGALDMNYPLDVSPFNARISSLLSYSAGDRGTTLDAMIDAKATRRDPSSYGYTIPKWLTHRQRECATLQDKLNKETRTILGFNVCKNGKPIDLAASCRVKPLTDDKKFCFLEKADNPLTDPFQFTRPPEPPAPHPDDAQFNLGSGGRRRATRRRRRRRSRRSTLGR</sequence>
<feature type="region of interest" description="Disordered" evidence="1">
    <location>
        <begin position="345"/>
        <end position="392"/>
    </location>
</feature>
<dbReference type="AlphaFoldDB" id="A0A6C0F1U0"/>
<accession>A0A6C0F1U0</accession>
<evidence type="ECO:0000313" key="2">
    <source>
        <dbReference type="EMBL" id="QHT35496.1"/>
    </source>
</evidence>
<feature type="compositionally biased region" description="Basic residues" evidence="1">
    <location>
        <begin position="372"/>
        <end position="392"/>
    </location>
</feature>
<organism evidence="2">
    <name type="scientific">viral metagenome</name>
    <dbReference type="NCBI Taxonomy" id="1070528"/>
    <lineage>
        <taxon>unclassified sequences</taxon>
        <taxon>metagenomes</taxon>
        <taxon>organismal metagenomes</taxon>
    </lineage>
</organism>
<name>A0A6C0F1U0_9ZZZZ</name>
<protein>
    <submittedName>
        <fullName evidence="2">Uncharacterized protein</fullName>
    </submittedName>
</protein>
<proteinExistence type="predicted"/>